<dbReference type="Proteomes" id="UP000322899">
    <property type="component" value="Unassembled WGS sequence"/>
</dbReference>
<reference evidence="3 4" key="1">
    <citation type="submission" date="2019-07" db="EMBL/GenBank/DDBJ databases">
        <title>Genomes of Cafeteria roenbergensis.</title>
        <authorList>
            <person name="Fischer M.G."/>
            <person name="Hackl T."/>
            <person name="Roman M."/>
        </authorList>
    </citation>
    <scope>NUCLEOTIDE SEQUENCE [LARGE SCALE GENOMIC DNA]</scope>
    <source>
        <strain evidence="3 4">E4-10P</strain>
    </source>
</reference>
<name>A0A5A8EG54_CAFRO</name>
<dbReference type="AlphaFoldDB" id="A0A5A8EG54"/>
<evidence type="ECO:0000313" key="4">
    <source>
        <dbReference type="Proteomes" id="UP000322899"/>
    </source>
</evidence>
<dbReference type="EMBL" id="VLTO01000006">
    <property type="protein sequence ID" value="KAA0176873.1"/>
    <property type="molecule type" value="Genomic_DNA"/>
</dbReference>
<accession>A0A5A8EG54</accession>
<feature type="region of interest" description="Disordered" evidence="1">
    <location>
        <begin position="676"/>
        <end position="695"/>
    </location>
</feature>
<proteinExistence type="predicted"/>
<feature type="transmembrane region" description="Helical" evidence="2">
    <location>
        <begin position="716"/>
        <end position="732"/>
    </location>
</feature>
<feature type="region of interest" description="Disordered" evidence="1">
    <location>
        <begin position="263"/>
        <end position="319"/>
    </location>
</feature>
<evidence type="ECO:0000313" key="3">
    <source>
        <dbReference type="EMBL" id="KAA0176873.1"/>
    </source>
</evidence>
<feature type="region of interest" description="Disordered" evidence="1">
    <location>
        <begin position="602"/>
        <end position="625"/>
    </location>
</feature>
<keyword evidence="2" id="KW-1133">Transmembrane helix</keyword>
<organism evidence="3 4">
    <name type="scientific">Cafeteria roenbergensis</name>
    <name type="common">Marine flagellate</name>
    <dbReference type="NCBI Taxonomy" id="33653"/>
    <lineage>
        <taxon>Eukaryota</taxon>
        <taxon>Sar</taxon>
        <taxon>Stramenopiles</taxon>
        <taxon>Bigyra</taxon>
        <taxon>Opalozoa</taxon>
        <taxon>Bicosoecida</taxon>
        <taxon>Cafeteriaceae</taxon>
        <taxon>Cafeteria</taxon>
    </lineage>
</organism>
<feature type="compositionally biased region" description="Low complexity" evidence="1">
    <location>
        <begin position="469"/>
        <end position="478"/>
    </location>
</feature>
<feature type="region of interest" description="Disordered" evidence="1">
    <location>
        <begin position="448"/>
        <end position="486"/>
    </location>
</feature>
<feature type="compositionally biased region" description="Basic residues" evidence="1">
    <location>
        <begin position="299"/>
        <end position="310"/>
    </location>
</feature>
<evidence type="ECO:0000256" key="2">
    <source>
        <dbReference type="SAM" id="Phobius"/>
    </source>
</evidence>
<feature type="region of interest" description="Disordered" evidence="1">
    <location>
        <begin position="182"/>
        <end position="214"/>
    </location>
</feature>
<feature type="compositionally biased region" description="Gly residues" evidence="1">
    <location>
        <begin position="451"/>
        <end position="461"/>
    </location>
</feature>
<feature type="compositionally biased region" description="Acidic residues" evidence="1">
    <location>
        <begin position="275"/>
        <end position="290"/>
    </location>
</feature>
<keyword evidence="2" id="KW-0472">Membrane</keyword>
<comment type="caution">
    <text evidence="3">The sequence shown here is derived from an EMBL/GenBank/DDBJ whole genome shotgun (WGS) entry which is preliminary data.</text>
</comment>
<feature type="compositionally biased region" description="Low complexity" evidence="1">
    <location>
        <begin position="203"/>
        <end position="212"/>
    </location>
</feature>
<gene>
    <name evidence="3" type="ORF">FNF27_01695</name>
</gene>
<keyword evidence="2" id="KW-0812">Transmembrane</keyword>
<feature type="compositionally biased region" description="Low complexity" evidence="1">
    <location>
        <begin position="602"/>
        <end position="611"/>
    </location>
</feature>
<sequence>MEAVALLSAAEDSAAAAGILNAFGVSGEAATGDMESPLSLRTLQAWAGSVLALPAAIRGLEAGATDGDDAEEEDEEEAAEREATALLEALGAAPSRGGGTGVPKRLPRLGGGEGAVQLYLRFERPTAEADSGRRRRGPGGGAAELLGVKVPLKRGTDVLALDLAPGEVDGVLLPGRDLLAAGGPSRRRRAARGGDAASGGGSADADAGTAGAAAGGGVPVATAAKFIACDAPFELGDPRKVRLPRTLLCGEVAAVAEAERIGKELDPDAAGGFDSDGDDAGGSDDDDDDGGGGGGGASSRRRRGRGRGRRGKPEASAASLSAVMDKLKGAVGLGTRVAEATGVSGCLAVPVAIGSYVDVGRRPWDAATAAWTLEMWTCLARRCEPDGRGGWSAQWDLVVEEDGRVAFRVLSGPLGAMAGAGAATGGGSGDGAAPAAVDPVLAALSERAKAAGGGAGPGGAGGRRRRGARPAASLADGDASGGAAAGSAQRDGVLAVVAEEASRTHSERRLRPGEWAHVAVCVDGRKAAASARKGRVGSGPGAAELVVNVFVGGEQAAAGNVPAGTALWAELQRGGGKPGKLPGADVSGGLLFFAPPSLASLAPPEAARPGATGNGGGGPKRPSPSQAVALSELRLWCAPRGAAAVAEAMDFHLDMAEVKKKRVKLTFRSMEDDNSAFIDPDAGSGGPSGPQGPLRSPFSLVSNLLSDLGLSQGQKLALVLAAWVVTFLYVWWRKQAEQAKPQRRDAKRE</sequence>
<protein>
    <submittedName>
        <fullName evidence="3">Uncharacterized protein</fullName>
    </submittedName>
</protein>
<evidence type="ECO:0000256" key="1">
    <source>
        <dbReference type="SAM" id="MobiDB-lite"/>
    </source>
</evidence>